<dbReference type="InterPro" id="IPR001841">
    <property type="entry name" value="Znf_RING"/>
</dbReference>
<dbReference type="InterPro" id="IPR013083">
    <property type="entry name" value="Znf_RING/FYVE/PHD"/>
</dbReference>
<keyword evidence="5" id="KW-0812">Transmembrane</keyword>
<keyword evidence="5" id="KW-1133">Transmembrane helix</keyword>
<reference evidence="7" key="1">
    <citation type="submission" date="2020-06" db="EMBL/GenBank/DDBJ databases">
        <authorList>
            <consortium name="Plant Systems Biology data submission"/>
        </authorList>
    </citation>
    <scope>NUCLEOTIDE SEQUENCE</scope>
    <source>
        <strain evidence="7">D6</strain>
    </source>
</reference>
<dbReference type="EMBL" id="CAICTM010000070">
    <property type="protein sequence ID" value="CAB9499915.1"/>
    <property type="molecule type" value="Genomic_DNA"/>
</dbReference>
<dbReference type="PROSITE" id="PS50089">
    <property type="entry name" value="ZF_RING_2"/>
    <property type="match status" value="1"/>
</dbReference>
<evidence type="ECO:0000256" key="3">
    <source>
        <dbReference type="ARBA" id="ARBA00022833"/>
    </source>
</evidence>
<dbReference type="Gene3D" id="3.30.40.10">
    <property type="entry name" value="Zinc/RING finger domain, C3HC4 (zinc finger)"/>
    <property type="match status" value="1"/>
</dbReference>
<evidence type="ECO:0000256" key="5">
    <source>
        <dbReference type="SAM" id="Phobius"/>
    </source>
</evidence>
<keyword evidence="5" id="KW-0472">Membrane</keyword>
<dbReference type="PANTHER" id="PTHR45969">
    <property type="entry name" value="RING ZINC FINGER PROTEIN-RELATED"/>
    <property type="match status" value="1"/>
</dbReference>
<dbReference type="SUPFAM" id="SSF57850">
    <property type="entry name" value="RING/U-box"/>
    <property type="match status" value="1"/>
</dbReference>
<keyword evidence="1" id="KW-0479">Metal-binding</keyword>
<accession>A0A9N8H5D1</accession>
<evidence type="ECO:0000256" key="4">
    <source>
        <dbReference type="PROSITE-ProRule" id="PRU00175"/>
    </source>
</evidence>
<name>A0A9N8H5D1_9STRA</name>
<evidence type="ECO:0000256" key="1">
    <source>
        <dbReference type="ARBA" id="ARBA00022723"/>
    </source>
</evidence>
<sequence length="257" mass="29024">MHVPFEAGLGWIHLAHKNADMLLLISIASLGLLPLVSIYIIETEKYEETATLASPRTTSEFLRSSMRCLVYMAILFPYLLALLSTYVSIQLIRGQSLDEEGDGTQFPYGDETSPKATCNGATMFWLYYRNTKVLEEDDRVVCDTTKETTTATSATDTLPVWWKLPLPESQNTIICDQDAADHGPVALVEADKNFRLVTEDCAICMHPYHAGERIVWSSNPSCIHCYHFACLQAWMEPWDARSKRCPCCRQSFVNPQQ</sequence>
<dbReference type="Proteomes" id="UP001153069">
    <property type="component" value="Unassembled WGS sequence"/>
</dbReference>
<feature type="transmembrane region" description="Helical" evidence="5">
    <location>
        <begin position="69"/>
        <end position="89"/>
    </location>
</feature>
<keyword evidence="2 4" id="KW-0863">Zinc-finger</keyword>
<feature type="domain" description="RING-type" evidence="6">
    <location>
        <begin position="201"/>
        <end position="249"/>
    </location>
</feature>
<evidence type="ECO:0000313" key="7">
    <source>
        <dbReference type="EMBL" id="CAB9499915.1"/>
    </source>
</evidence>
<dbReference type="OrthoDB" id="48076at2759"/>
<keyword evidence="8" id="KW-1185">Reference proteome</keyword>
<evidence type="ECO:0000313" key="8">
    <source>
        <dbReference type="Proteomes" id="UP001153069"/>
    </source>
</evidence>
<comment type="caution">
    <text evidence="7">The sequence shown here is derived from an EMBL/GenBank/DDBJ whole genome shotgun (WGS) entry which is preliminary data.</text>
</comment>
<feature type="transmembrane region" description="Helical" evidence="5">
    <location>
        <begin position="21"/>
        <end position="41"/>
    </location>
</feature>
<evidence type="ECO:0000256" key="2">
    <source>
        <dbReference type="ARBA" id="ARBA00022771"/>
    </source>
</evidence>
<proteinExistence type="predicted"/>
<keyword evidence="3" id="KW-0862">Zinc</keyword>
<protein>
    <submittedName>
        <fullName evidence="7">NADPH Oxidase</fullName>
    </submittedName>
</protein>
<dbReference type="CDD" id="cd16448">
    <property type="entry name" value="RING-H2"/>
    <property type="match status" value="1"/>
</dbReference>
<evidence type="ECO:0000259" key="6">
    <source>
        <dbReference type="PROSITE" id="PS50089"/>
    </source>
</evidence>
<dbReference type="GO" id="GO:0008270">
    <property type="term" value="F:zinc ion binding"/>
    <property type="evidence" value="ECO:0007669"/>
    <property type="project" value="UniProtKB-KW"/>
</dbReference>
<organism evidence="7 8">
    <name type="scientific">Seminavis robusta</name>
    <dbReference type="NCBI Taxonomy" id="568900"/>
    <lineage>
        <taxon>Eukaryota</taxon>
        <taxon>Sar</taxon>
        <taxon>Stramenopiles</taxon>
        <taxon>Ochrophyta</taxon>
        <taxon>Bacillariophyta</taxon>
        <taxon>Bacillariophyceae</taxon>
        <taxon>Bacillariophycidae</taxon>
        <taxon>Naviculales</taxon>
        <taxon>Naviculaceae</taxon>
        <taxon>Seminavis</taxon>
    </lineage>
</organism>
<gene>
    <name evidence="7" type="ORF">SEMRO_71_G039590.1</name>
</gene>
<dbReference type="AlphaFoldDB" id="A0A9N8H5D1"/>